<reference evidence="2 3" key="1">
    <citation type="submission" date="2016-07" db="EMBL/GenBank/DDBJ databases">
        <title>Complete genome sequence of Altererythrobacter namhicola JCM 16345T, containing esterase-encoding genes.</title>
        <authorList>
            <person name="Cheng H."/>
            <person name="Wu Y.-H."/>
            <person name="Jian S.-L."/>
            <person name="Huo Y.-Y."/>
            <person name="Wang C.-S."/>
            <person name="Xu X.-W."/>
        </authorList>
    </citation>
    <scope>NUCLEOTIDE SEQUENCE [LARGE SCALE GENOMIC DNA]</scope>
    <source>
        <strain evidence="2 3">JCM 16345</strain>
    </source>
</reference>
<sequence length="102" mass="10739">MRRSPLILAALSVAGLAMAAAPATARDGGIYYRAELAQPAGDDKVIAKNMLWRCNETRCAAAKSRSRDVVACKRLAKKAGEVVRFSVGGVEMDAATLAQCNA</sequence>
<evidence type="ECO:0000256" key="1">
    <source>
        <dbReference type="SAM" id="SignalP"/>
    </source>
</evidence>
<dbReference type="KEGG" id="anh:A6F65_00079"/>
<name>A0A1C7D4M0_9SPHN</name>
<evidence type="ECO:0000313" key="3">
    <source>
        <dbReference type="Proteomes" id="UP000092698"/>
    </source>
</evidence>
<dbReference type="OrthoDB" id="7594837at2"/>
<proteinExistence type="predicted"/>
<dbReference type="RefSeq" id="WP_067784514.1">
    <property type="nucleotide sequence ID" value="NZ_CP016545.1"/>
</dbReference>
<dbReference type="EMBL" id="CP016545">
    <property type="protein sequence ID" value="ANU06407.1"/>
    <property type="molecule type" value="Genomic_DNA"/>
</dbReference>
<evidence type="ECO:0000313" key="2">
    <source>
        <dbReference type="EMBL" id="ANU06407.1"/>
    </source>
</evidence>
<gene>
    <name evidence="2" type="ORF">A6F65_00079</name>
</gene>
<organism evidence="2 3">
    <name type="scientific">Paraurantiacibacter namhicola</name>
    <dbReference type="NCBI Taxonomy" id="645517"/>
    <lineage>
        <taxon>Bacteria</taxon>
        <taxon>Pseudomonadati</taxon>
        <taxon>Pseudomonadota</taxon>
        <taxon>Alphaproteobacteria</taxon>
        <taxon>Sphingomonadales</taxon>
        <taxon>Erythrobacteraceae</taxon>
        <taxon>Paraurantiacibacter</taxon>
    </lineage>
</organism>
<dbReference type="NCBIfam" id="NF047636">
    <property type="entry name" value="CC_3452_fam"/>
    <property type="match status" value="1"/>
</dbReference>
<feature type="signal peptide" evidence="1">
    <location>
        <begin position="1"/>
        <end position="19"/>
    </location>
</feature>
<feature type="chain" id="PRO_5008884247" evidence="1">
    <location>
        <begin position="20"/>
        <end position="102"/>
    </location>
</feature>
<dbReference type="AlphaFoldDB" id="A0A1C7D4M0"/>
<dbReference type="InterPro" id="IPR058513">
    <property type="entry name" value="DUF8200"/>
</dbReference>
<dbReference type="Proteomes" id="UP000092698">
    <property type="component" value="Chromosome"/>
</dbReference>
<accession>A0A1C7D4M0</accession>
<keyword evidence="3" id="KW-1185">Reference proteome</keyword>
<dbReference type="Pfam" id="PF26624">
    <property type="entry name" value="DUF8200"/>
    <property type="match status" value="1"/>
</dbReference>
<dbReference type="STRING" id="645517.A6F65_00079"/>
<keyword evidence="1" id="KW-0732">Signal</keyword>
<protein>
    <submittedName>
        <fullName evidence="2">Uncharacterized protein</fullName>
    </submittedName>
</protein>
<dbReference type="InterPro" id="IPR058067">
    <property type="entry name" value="CC_3452-like"/>
</dbReference>